<keyword evidence="2" id="KW-0812">Transmembrane</keyword>
<protein>
    <submittedName>
        <fullName evidence="4">Uncharacterized protein</fullName>
    </submittedName>
</protein>
<evidence type="ECO:0000256" key="1">
    <source>
        <dbReference type="SAM" id="MobiDB-lite"/>
    </source>
</evidence>
<organism evidence="4 5">
    <name type="scientific">Amniculicola lignicola CBS 123094</name>
    <dbReference type="NCBI Taxonomy" id="1392246"/>
    <lineage>
        <taxon>Eukaryota</taxon>
        <taxon>Fungi</taxon>
        <taxon>Dikarya</taxon>
        <taxon>Ascomycota</taxon>
        <taxon>Pezizomycotina</taxon>
        <taxon>Dothideomycetes</taxon>
        <taxon>Pleosporomycetidae</taxon>
        <taxon>Pleosporales</taxon>
        <taxon>Amniculicolaceae</taxon>
        <taxon>Amniculicola</taxon>
    </lineage>
</organism>
<feature type="chain" id="PRO_5025597600" evidence="3">
    <location>
        <begin position="17"/>
        <end position="181"/>
    </location>
</feature>
<keyword evidence="3" id="KW-0732">Signal</keyword>
<feature type="transmembrane region" description="Helical" evidence="2">
    <location>
        <begin position="158"/>
        <end position="180"/>
    </location>
</feature>
<sequence length="181" mass="17705">MHYSALLLAFASGALAQVVTDSIGFSVLSVLATAIPSESISAATANPVAFSKELASSLSAGKTPDWYNALPSDVKSYLPKLYPATTEVSSTPSSTAAPSSTPSSITPSITPSASASASISPSSALNSTVISTVRTPTLSATGSDNSAAASSTESQGGAAYPTAIFGAGVAGVVGILGMLAL</sequence>
<feature type="signal peptide" evidence="3">
    <location>
        <begin position="1"/>
        <end position="16"/>
    </location>
</feature>
<evidence type="ECO:0000256" key="2">
    <source>
        <dbReference type="SAM" id="Phobius"/>
    </source>
</evidence>
<keyword evidence="2" id="KW-0472">Membrane</keyword>
<feature type="compositionally biased region" description="Low complexity" evidence="1">
    <location>
        <begin position="89"/>
        <end position="111"/>
    </location>
</feature>
<dbReference type="AlphaFoldDB" id="A0A6A5WLU0"/>
<dbReference type="OrthoDB" id="5419608at2759"/>
<dbReference type="EMBL" id="ML977575">
    <property type="protein sequence ID" value="KAF2002813.1"/>
    <property type="molecule type" value="Genomic_DNA"/>
</dbReference>
<gene>
    <name evidence="4" type="ORF">P154DRAFT_520581</name>
</gene>
<reference evidence="4" key="1">
    <citation type="journal article" date="2020" name="Stud. Mycol.">
        <title>101 Dothideomycetes genomes: a test case for predicting lifestyles and emergence of pathogens.</title>
        <authorList>
            <person name="Haridas S."/>
            <person name="Albert R."/>
            <person name="Binder M."/>
            <person name="Bloem J."/>
            <person name="Labutti K."/>
            <person name="Salamov A."/>
            <person name="Andreopoulos B."/>
            <person name="Baker S."/>
            <person name="Barry K."/>
            <person name="Bills G."/>
            <person name="Bluhm B."/>
            <person name="Cannon C."/>
            <person name="Castanera R."/>
            <person name="Culley D."/>
            <person name="Daum C."/>
            <person name="Ezra D."/>
            <person name="Gonzalez J."/>
            <person name="Henrissat B."/>
            <person name="Kuo A."/>
            <person name="Liang C."/>
            <person name="Lipzen A."/>
            <person name="Lutzoni F."/>
            <person name="Magnuson J."/>
            <person name="Mondo S."/>
            <person name="Nolan M."/>
            <person name="Ohm R."/>
            <person name="Pangilinan J."/>
            <person name="Park H.-J."/>
            <person name="Ramirez L."/>
            <person name="Alfaro M."/>
            <person name="Sun H."/>
            <person name="Tritt A."/>
            <person name="Yoshinaga Y."/>
            <person name="Zwiers L.-H."/>
            <person name="Turgeon B."/>
            <person name="Goodwin S."/>
            <person name="Spatafora J."/>
            <person name="Crous P."/>
            <person name="Grigoriev I."/>
        </authorList>
    </citation>
    <scope>NUCLEOTIDE SEQUENCE</scope>
    <source>
        <strain evidence="4">CBS 123094</strain>
    </source>
</reference>
<keyword evidence="2" id="KW-1133">Transmembrane helix</keyword>
<evidence type="ECO:0000256" key="3">
    <source>
        <dbReference type="SAM" id="SignalP"/>
    </source>
</evidence>
<keyword evidence="5" id="KW-1185">Reference proteome</keyword>
<evidence type="ECO:0000313" key="4">
    <source>
        <dbReference type="EMBL" id="KAF2002813.1"/>
    </source>
</evidence>
<name>A0A6A5WLU0_9PLEO</name>
<dbReference type="Proteomes" id="UP000799779">
    <property type="component" value="Unassembled WGS sequence"/>
</dbReference>
<accession>A0A6A5WLU0</accession>
<proteinExistence type="predicted"/>
<evidence type="ECO:0000313" key="5">
    <source>
        <dbReference type="Proteomes" id="UP000799779"/>
    </source>
</evidence>
<feature type="region of interest" description="Disordered" evidence="1">
    <location>
        <begin position="87"/>
        <end position="111"/>
    </location>
</feature>